<organism evidence="2 3">
    <name type="scientific">Symbiodinium microadriaticum</name>
    <name type="common">Dinoflagellate</name>
    <name type="synonym">Zooxanthella microadriatica</name>
    <dbReference type="NCBI Taxonomy" id="2951"/>
    <lineage>
        <taxon>Eukaryota</taxon>
        <taxon>Sar</taxon>
        <taxon>Alveolata</taxon>
        <taxon>Dinophyceae</taxon>
        <taxon>Suessiales</taxon>
        <taxon>Symbiodiniaceae</taxon>
        <taxon>Symbiodinium</taxon>
    </lineage>
</organism>
<dbReference type="PANTHER" id="PTHR12697:SF5">
    <property type="entry name" value="DEOXYHYPUSINE HYDROXYLASE"/>
    <property type="match status" value="1"/>
</dbReference>
<dbReference type="Pfam" id="PF13646">
    <property type="entry name" value="HEAT_2"/>
    <property type="match status" value="3"/>
</dbReference>
<dbReference type="GO" id="GO:0016491">
    <property type="term" value="F:oxidoreductase activity"/>
    <property type="evidence" value="ECO:0007669"/>
    <property type="project" value="TreeGrafter"/>
</dbReference>
<name>A0A1Q9CXL0_SYMMI</name>
<dbReference type="InterPro" id="IPR011989">
    <property type="entry name" value="ARM-like"/>
</dbReference>
<dbReference type="Gene3D" id="1.25.10.10">
    <property type="entry name" value="Leucine-rich Repeat Variant"/>
    <property type="match status" value="3"/>
</dbReference>
<sequence length="617" mass="66141">MTKHQLTWAFTFWSVLQVAVLNASRFTVERGQGSSLERGEVGQGATGVDAALPPPTLQDWLNTLALQHAQARADAANEIGKLGKEAAEAIPKLAKLLQDDREVAGDICVRDAAVKALGHIGSAAASSVPEILTQLRRRSTRIFREGVSFALANIGQEAPEAVLPSVLESLQASDWYVRWVAASACGLLGEKASAFVPRLRQLAKYDDESRVRSVASQSLSDMSKVITLPAPNLTDWLAYLDGSSARARVDAANEIGKLGKEAAEAIPKLAKLLQDDREVAGDICVRDAAVKALGHIGSAAASSVPEILTQLRRRSTRIFREGVSFALANIGQEAPEAVLPSVLESLQASDWYVRWVAASACGLLGEKATAFVPRLRQLAKYDDESRVRSVASQSLSDMSEVITLPAPNLTDWLAYLDGSSARARVDAANEIGKLGKEAAEAIPKLAKLLQDDREVAGDICVRDAAVKALGHIGSAAASSVPEILTQLRRRSTRIFREGVSFALANIGQEAPEAVLPSVLESLQASDWYVRWVAASACGLLGEKATAFVPRLRQLAKYDDESRVRGEAQNALDLIDKVCAATNDKSGLSGRAGEASKCHGRRQESICAYLHPLCCLVW</sequence>
<dbReference type="OrthoDB" id="441536at2759"/>
<protein>
    <submittedName>
        <fullName evidence="2">Uncharacterized protein</fullName>
    </submittedName>
</protein>
<evidence type="ECO:0000313" key="2">
    <source>
        <dbReference type="EMBL" id="OLP87661.1"/>
    </source>
</evidence>
<accession>A0A1Q9CXL0</accession>
<comment type="caution">
    <text evidence="2">The sequence shown here is derived from an EMBL/GenBank/DDBJ whole genome shotgun (WGS) entry which is preliminary data.</text>
</comment>
<gene>
    <name evidence="2" type="ORF">AK812_SmicGene31097</name>
</gene>
<dbReference type="InterPro" id="IPR004155">
    <property type="entry name" value="PBS_lyase_HEAT"/>
</dbReference>
<evidence type="ECO:0000256" key="1">
    <source>
        <dbReference type="SAM" id="SignalP"/>
    </source>
</evidence>
<evidence type="ECO:0000313" key="3">
    <source>
        <dbReference type="Proteomes" id="UP000186817"/>
    </source>
</evidence>
<dbReference type="SMART" id="SM00567">
    <property type="entry name" value="EZ_HEAT"/>
    <property type="match status" value="12"/>
</dbReference>
<dbReference type="PANTHER" id="PTHR12697">
    <property type="entry name" value="PBS LYASE HEAT-LIKE PROTEIN"/>
    <property type="match status" value="1"/>
</dbReference>
<dbReference type="Proteomes" id="UP000186817">
    <property type="component" value="Unassembled WGS sequence"/>
</dbReference>
<dbReference type="SUPFAM" id="SSF48371">
    <property type="entry name" value="ARM repeat"/>
    <property type="match status" value="1"/>
</dbReference>
<feature type="chain" id="PRO_5012615802" evidence="1">
    <location>
        <begin position="24"/>
        <end position="617"/>
    </location>
</feature>
<dbReference type="EMBL" id="LSRX01000850">
    <property type="protein sequence ID" value="OLP87661.1"/>
    <property type="molecule type" value="Genomic_DNA"/>
</dbReference>
<proteinExistence type="predicted"/>
<keyword evidence="3" id="KW-1185">Reference proteome</keyword>
<dbReference type="InterPro" id="IPR016024">
    <property type="entry name" value="ARM-type_fold"/>
</dbReference>
<feature type="signal peptide" evidence="1">
    <location>
        <begin position="1"/>
        <end position="23"/>
    </location>
</feature>
<reference evidence="2 3" key="1">
    <citation type="submission" date="2016-02" db="EMBL/GenBank/DDBJ databases">
        <title>Genome analysis of coral dinoflagellate symbionts highlights evolutionary adaptations to a symbiotic lifestyle.</title>
        <authorList>
            <person name="Aranda M."/>
            <person name="Li Y."/>
            <person name="Liew Y.J."/>
            <person name="Baumgarten S."/>
            <person name="Simakov O."/>
            <person name="Wilson M."/>
            <person name="Piel J."/>
            <person name="Ashoor H."/>
            <person name="Bougouffa S."/>
            <person name="Bajic V.B."/>
            <person name="Ryu T."/>
            <person name="Ravasi T."/>
            <person name="Bayer T."/>
            <person name="Micklem G."/>
            <person name="Kim H."/>
            <person name="Bhak J."/>
            <person name="Lajeunesse T.C."/>
            <person name="Voolstra C.R."/>
        </authorList>
    </citation>
    <scope>NUCLEOTIDE SEQUENCE [LARGE SCALE GENOMIC DNA]</scope>
    <source>
        <strain evidence="2 3">CCMP2467</strain>
    </source>
</reference>
<keyword evidence="1" id="KW-0732">Signal</keyword>
<dbReference type="AlphaFoldDB" id="A0A1Q9CXL0"/>